<dbReference type="Proteomes" id="UP000007303">
    <property type="component" value="Unassembled WGS sequence"/>
</dbReference>
<evidence type="ECO:0000256" key="5">
    <source>
        <dbReference type="ARBA" id="ARBA00023136"/>
    </source>
</evidence>
<evidence type="ECO:0000256" key="2">
    <source>
        <dbReference type="ARBA" id="ARBA00022448"/>
    </source>
</evidence>
<reference evidence="7" key="3">
    <citation type="submission" date="2025-09" db="UniProtKB">
        <authorList>
            <consortium name="Ensembl"/>
        </authorList>
    </citation>
    <scope>IDENTIFICATION</scope>
</reference>
<reference evidence="7" key="2">
    <citation type="submission" date="2025-08" db="UniProtKB">
        <authorList>
            <consortium name="Ensembl"/>
        </authorList>
    </citation>
    <scope>IDENTIFICATION</scope>
</reference>
<dbReference type="SUPFAM" id="SSF161070">
    <property type="entry name" value="SNF-like"/>
    <property type="match status" value="1"/>
</dbReference>
<evidence type="ECO:0000256" key="1">
    <source>
        <dbReference type="ARBA" id="ARBA00004141"/>
    </source>
</evidence>
<dbReference type="GeneTree" id="ENSGT00940000165190"/>
<dbReference type="PANTHER" id="PTHR11616">
    <property type="entry name" value="SODIUM/CHLORIDE DEPENDENT TRANSPORTER"/>
    <property type="match status" value="1"/>
</dbReference>
<feature type="transmembrane region" description="Helical" evidence="6">
    <location>
        <begin position="73"/>
        <end position="91"/>
    </location>
</feature>
<dbReference type="OMA" id="FRITWRY"/>
<dbReference type="InterPro" id="IPR037272">
    <property type="entry name" value="SNS_sf"/>
</dbReference>
<organism evidence="7 8">
    <name type="scientific">Tetraodon nigroviridis</name>
    <name type="common">Spotted green pufferfish</name>
    <name type="synonym">Chelonodon nigroviridis</name>
    <dbReference type="NCBI Taxonomy" id="99883"/>
    <lineage>
        <taxon>Eukaryota</taxon>
        <taxon>Metazoa</taxon>
        <taxon>Chordata</taxon>
        <taxon>Craniata</taxon>
        <taxon>Vertebrata</taxon>
        <taxon>Euteleostomi</taxon>
        <taxon>Actinopterygii</taxon>
        <taxon>Neopterygii</taxon>
        <taxon>Teleostei</taxon>
        <taxon>Neoteleostei</taxon>
        <taxon>Acanthomorphata</taxon>
        <taxon>Eupercaria</taxon>
        <taxon>Tetraodontiformes</taxon>
        <taxon>Tetradontoidea</taxon>
        <taxon>Tetraodontidae</taxon>
        <taxon>Tetraodon</taxon>
    </lineage>
</organism>
<dbReference type="GO" id="GO:0042995">
    <property type="term" value="C:cell projection"/>
    <property type="evidence" value="ECO:0007669"/>
    <property type="project" value="TreeGrafter"/>
</dbReference>
<keyword evidence="3 6" id="KW-0812">Transmembrane</keyword>
<dbReference type="GO" id="GO:0005332">
    <property type="term" value="F:gamma-aminobutyric acid:sodium:chloride symporter activity"/>
    <property type="evidence" value="ECO:0007669"/>
    <property type="project" value="TreeGrafter"/>
</dbReference>
<dbReference type="PANTHER" id="PTHR11616:SF237">
    <property type="entry name" value="TRANSPORTER"/>
    <property type="match status" value="1"/>
</dbReference>
<evidence type="ECO:0000313" key="8">
    <source>
        <dbReference type="Proteomes" id="UP000007303"/>
    </source>
</evidence>
<comment type="subcellular location">
    <subcellularLocation>
        <location evidence="1">Membrane</location>
        <topology evidence="1">Multi-pass membrane protein</topology>
    </subcellularLocation>
</comment>
<evidence type="ECO:0000256" key="4">
    <source>
        <dbReference type="ARBA" id="ARBA00022989"/>
    </source>
</evidence>
<dbReference type="InterPro" id="IPR000175">
    <property type="entry name" value="Na/ntran_symport"/>
</dbReference>
<dbReference type="AlphaFoldDB" id="H3BYJ2"/>
<dbReference type="InParanoid" id="H3BYJ2"/>
<accession>H3BYJ2</accession>
<dbReference type="PROSITE" id="PS50267">
    <property type="entry name" value="NA_NEUROTRAN_SYMP_3"/>
    <property type="match status" value="1"/>
</dbReference>
<reference evidence="8" key="1">
    <citation type="journal article" date="2004" name="Nature">
        <title>Genome duplication in the teleost fish Tetraodon nigroviridis reveals the early vertebrate proto-karyotype.</title>
        <authorList>
            <person name="Jaillon O."/>
            <person name="Aury J.-M."/>
            <person name="Brunet F."/>
            <person name="Petit J.-L."/>
            <person name="Stange-Thomann N."/>
            <person name="Mauceli E."/>
            <person name="Bouneau L."/>
            <person name="Fischer C."/>
            <person name="Ozouf-Costaz C."/>
            <person name="Bernot A."/>
            <person name="Nicaud S."/>
            <person name="Jaffe D."/>
            <person name="Fisher S."/>
            <person name="Lutfalla G."/>
            <person name="Dossat C."/>
            <person name="Segurens B."/>
            <person name="Dasilva C."/>
            <person name="Salanoubat M."/>
            <person name="Levy M."/>
            <person name="Boudet N."/>
            <person name="Castellano S."/>
            <person name="Anthouard V."/>
            <person name="Jubin C."/>
            <person name="Castelli V."/>
            <person name="Katinka M."/>
            <person name="Vacherie B."/>
            <person name="Biemont C."/>
            <person name="Skalli Z."/>
            <person name="Cattolico L."/>
            <person name="Poulain J."/>
            <person name="De Berardinis V."/>
            <person name="Cruaud C."/>
            <person name="Duprat S."/>
            <person name="Brottier P."/>
            <person name="Coutanceau J.-P."/>
            <person name="Gouzy J."/>
            <person name="Parra G."/>
            <person name="Lardier G."/>
            <person name="Chapple C."/>
            <person name="McKernan K.J."/>
            <person name="McEwan P."/>
            <person name="Bosak S."/>
            <person name="Kellis M."/>
            <person name="Volff J.-N."/>
            <person name="Guigo R."/>
            <person name="Zody M.C."/>
            <person name="Mesirov J."/>
            <person name="Lindblad-Toh K."/>
            <person name="Birren B."/>
            <person name="Nusbaum C."/>
            <person name="Kahn D."/>
            <person name="Robinson-Rechavi M."/>
            <person name="Laudet V."/>
            <person name="Schachter V."/>
            <person name="Quetier F."/>
            <person name="Saurin W."/>
            <person name="Scarpelli C."/>
            <person name="Wincker P."/>
            <person name="Lander E.S."/>
            <person name="Weissenbach J."/>
            <person name="Roest Crollius H."/>
        </authorList>
    </citation>
    <scope>NUCLEOTIDE SEQUENCE [LARGE SCALE GENOMIC DNA]</scope>
</reference>
<evidence type="ECO:0000256" key="6">
    <source>
        <dbReference type="SAM" id="Phobius"/>
    </source>
</evidence>
<evidence type="ECO:0000256" key="3">
    <source>
        <dbReference type="ARBA" id="ARBA00022692"/>
    </source>
</evidence>
<sequence length="135" mass="15561">MLGELSKSSLVGANRFMKIIEDMTGKKPFFTFKLVWKYIIPLLSVISIILYLVNFKHLKINDWYVYPDWAYALGWMMTASSVIMVPLWVVIQMSWTAGTFRERLAALCRPAEDPIRLRRTTEDEGENADLAPVEA</sequence>
<keyword evidence="8" id="KW-1185">Reference proteome</keyword>
<dbReference type="Pfam" id="PF00209">
    <property type="entry name" value="SNF"/>
    <property type="match status" value="1"/>
</dbReference>
<dbReference type="GO" id="GO:0005886">
    <property type="term" value="C:plasma membrane"/>
    <property type="evidence" value="ECO:0007669"/>
    <property type="project" value="TreeGrafter"/>
</dbReference>
<protein>
    <submittedName>
        <fullName evidence="7">Uncharacterized protein</fullName>
    </submittedName>
</protein>
<proteinExistence type="predicted"/>
<dbReference type="HOGENOM" id="CLU_1885145_0_0_1"/>
<name>H3BYJ2_TETNG</name>
<keyword evidence="2" id="KW-0813">Transport</keyword>
<evidence type="ECO:0000313" key="7">
    <source>
        <dbReference type="Ensembl" id="ENSTNIP00000001058.1"/>
    </source>
</evidence>
<dbReference type="Ensembl" id="ENSTNIT00000000952.1">
    <property type="protein sequence ID" value="ENSTNIP00000001058.1"/>
    <property type="gene ID" value="ENSTNIG00000001558.1"/>
</dbReference>
<keyword evidence="4 6" id="KW-1133">Transmembrane helix</keyword>
<feature type="transmembrane region" description="Helical" evidence="6">
    <location>
        <begin position="34"/>
        <end position="53"/>
    </location>
</feature>
<keyword evidence="5 6" id="KW-0472">Membrane</keyword>